<organism evidence="2 3">
    <name type="scientific">Spirosoma arboris</name>
    <dbReference type="NCBI Taxonomy" id="2682092"/>
    <lineage>
        <taxon>Bacteria</taxon>
        <taxon>Pseudomonadati</taxon>
        <taxon>Bacteroidota</taxon>
        <taxon>Cytophagia</taxon>
        <taxon>Cytophagales</taxon>
        <taxon>Cytophagaceae</taxon>
        <taxon>Spirosoma</taxon>
    </lineage>
</organism>
<sequence>MKQSVKIIPFFLCFSALTGLMACERETAESLVQPEAEQQTVSLAGGIVVNTTKYLLTKHGTTVLSYDTDGRLKKVTLSPTHYIDYTYQDGEYKRVFTKEYNDNKLDVATTYYIHRAQAANSSGYIPVPPKGSYYENYPDQCYYVETERYMHYPLGDKTIKTNCLYTYNDKGQIAKVYLGNWPEPDNFIDFAYNTNGDLLKATEYTPQKVKIRESTFEYTAFGDPIRNDRTVFNPEELQVDPYATVFGKYSNHLARAKKIEAFAPYSLESNYYYQYLINSDGYVTKRDTYTISNAQLIQSTPYEYLVTSPRNTQ</sequence>
<gene>
    <name evidence="2" type="ORF">GO755_03765</name>
</gene>
<proteinExistence type="predicted"/>
<comment type="caution">
    <text evidence="2">The sequence shown here is derived from an EMBL/GenBank/DDBJ whole genome shotgun (WGS) entry which is preliminary data.</text>
</comment>
<evidence type="ECO:0000256" key="1">
    <source>
        <dbReference type="SAM" id="SignalP"/>
    </source>
</evidence>
<dbReference type="PROSITE" id="PS51257">
    <property type="entry name" value="PROKAR_LIPOPROTEIN"/>
    <property type="match status" value="1"/>
</dbReference>
<name>A0A7K1S5N8_9BACT</name>
<evidence type="ECO:0000313" key="3">
    <source>
        <dbReference type="Proteomes" id="UP000436006"/>
    </source>
</evidence>
<evidence type="ECO:0000313" key="2">
    <source>
        <dbReference type="EMBL" id="MVM29137.1"/>
    </source>
</evidence>
<feature type="signal peptide" evidence="1">
    <location>
        <begin position="1"/>
        <end position="22"/>
    </location>
</feature>
<evidence type="ECO:0008006" key="4">
    <source>
        <dbReference type="Google" id="ProtNLM"/>
    </source>
</evidence>
<accession>A0A7K1S5N8</accession>
<dbReference type="AlphaFoldDB" id="A0A7K1S5N8"/>
<keyword evidence="1" id="KW-0732">Signal</keyword>
<reference evidence="2 3" key="1">
    <citation type="submission" date="2019-12" db="EMBL/GenBank/DDBJ databases">
        <title>Spirosoma sp. HMF4905 genome sequencing and assembly.</title>
        <authorList>
            <person name="Kang H."/>
            <person name="Cha I."/>
            <person name="Kim H."/>
            <person name="Joh K."/>
        </authorList>
    </citation>
    <scope>NUCLEOTIDE SEQUENCE [LARGE SCALE GENOMIC DNA]</scope>
    <source>
        <strain evidence="2 3">HMF4905</strain>
    </source>
</reference>
<keyword evidence="3" id="KW-1185">Reference proteome</keyword>
<dbReference type="Proteomes" id="UP000436006">
    <property type="component" value="Unassembled WGS sequence"/>
</dbReference>
<dbReference type="RefSeq" id="WP_157583211.1">
    <property type="nucleotide sequence ID" value="NZ_WPIN01000001.1"/>
</dbReference>
<protein>
    <recommendedName>
        <fullName evidence="4">DUF4595 domain-containing protein</fullName>
    </recommendedName>
</protein>
<feature type="chain" id="PRO_5029618173" description="DUF4595 domain-containing protein" evidence="1">
    <location>
        <begin position="23"/>
        <end position="313"/>
    </location>
</feature>
<dbReference type="EMBL" id="WPIN01000001">
    <property type="protein sequence ID" value="MVM29137.1"/>
    <property type="molecule type" value="Genomic_DNA"/>
</dbReference>